<accession>A0A0M3UKB4</accession>
<name>A0A0M3UKB4_9CAUD</name>
<sequence length="132" mass="14372">MRELTGAKRPWWADPKDLRDNLDRREHDAALDYLGALADLVETAIAYGPEEPAEAAGRALADLDRSRWLSGHVWGPYGDDSLPLTELDEIARNIYAHPVCEHSACGPELCLGAVGAMLSYPANTTNERASGV</sequence>
<dbReference type="GeneID" id="26622587"/>
<evidence type="ECO:0000313" key="1">
    <source>
        <dbReference type="EMBL" id="ALF00491.1"/>
    </source>
</evidence>
<dbReference type="KEGG" id="vg:26622587"/>
<dbReference type="RefSeq" id="YP_009195303.1">
    <property type="nucleotide sequence ID" value="NC_028759.1"/>
</dbReference>
<reference evidence="1 2" key="1">
    <citation type="submission" date="2015-08" db="EMBL/GenBank/DDBJ databases">
        <authorList>
            <person name="Bailey A.M."/>
            <person name="Bennett K.E."/>
            <person name="Carter P.S."/>
            <person name="Deans N.C."/>
            <person name="Dyle E.V."/>
            <person name="Florea A."/>
            <person name="Giraldo T.A."/>
            <person name="Hayes M.A."/>
            <person name="Ikejiani J."/>
            <person name="Seawell W.C."/>
            <person name="Shah H."/>
            <person name="Toussaint T.E."/>
            <person name="Coleman D."/>
            <person name="Hammonds-Odie L.P."/>
            <person name="Barrera A.L."/>
            <person name="Serrano M.G."/>
            <person name="Buck G."/>
            <person name="Lee V."/>
            <person name="Wang Y."/>
            <person name="Carvalho R."/>
            <person name="Voegtly L."/>
            <person name="Shi R."/>
            <person name="Duckworth R."/>
            <person name="Johnson A."/>
            <person name="Loviza R."/>
            <person name="Walstead R."/>
            <person name="Shah Z."/>
            <person name="Kiflezghi M."/>
            <person name="Wade K."/>
            <person name="Anders K.R."/>
            <person name="Bradley K.W."/>
            <person name="Asai D.J."/>
            <person name="Bowman C.A."/>
            <person name="Russell D.A."/>
            <person name="Pope W.H."/>
            <person name="Jacobs-Sera D."/>
            <person name="Hendrix R.W."/>
            <person name="Hatfull G.F."/>
        </authorList>
    </citation>
    <scope>NUCLEOTIDE SEQUENCE [LARGE SCALE GENOMIC DNA]</scope>
</reference>
<dbReference type="Proteomes" id="UP000203479">
    <property type="component" value="Segment"/>
</dbReference>
<gene>
    <name evidence="1" type="ORF">SEA_MUFASA_57</name>
</gene>
<protein>
    <submittedName>
        <fullName evidence="1">Uncharacterized protein</fullName>
    </submittedName>
</protein>
<keyword evidence="2" id="KW-1185">Reference proteome</keyword>
<dbReference type="OrthoDB" id="18251at10239"/>
<organism evidence="1 2">
    <name type="scientific">Mycobacterium phage Mufasa</name>
    <dbReference type="NCBI Taxonomy" id="1718600"/>
    <lineage>
        <taxon>Viruses</taxon>
        <taxon>Duplodnaviria</taxon>
        <taxon>Heunggongvirae</taxon>
        <taxon>Uroviricota</taxon>
        <taxon>Caudoviricetes</taxon>
        <taxon>Weiservirinae</taxon>
        <taxon>Timquatrovirus</taxon>
        <taxon>Timquatrovirus mufasa</taxon>
    </lineage>
</organism>
<dbReference type="EMBL" id="KT591490">
    <property type="protein sequence ID" value="ALF00491.1"/>
    <property type="molecule type" value="Genomic_DNA"/>
</dbReference>
<proteinExistence type="predicted"/>
<evidence type="ECO:0000313" key="2">
    <source>
        <dbReference type="Proteomes" id="UP000203479"/>
    </source>
</evidence>